<dbReference type="AlphaFoldDB" id="A0AAW2EWT4"/>
<protein>
    <submittedName>
        <fullName evidence="2">Uncharacterized protein</fullName>
    </submittedName>
</protein>
<evidence type="ECO:0000313" key="3">
    <source>
        <dbReference type="Proteomes" id="UP001430953"/>
    </source>
</evidence>
<dbReference type="Proteomes" id="UP001430953">
    <property type="component" value="Unassembled WGS sequence"/>
</dbReference>
<sequence length="124" mass="14298">MQNAMKLSYSEILIYLQNYFNLIENTPYVKCAVHGALGKIFRTSLNVHRSMFSTLYPLNSQLRLISIAVEPIPRKLDLIRRRNFVFWVIIGLDVTLAGIMSINSRLREAQQTIDINAIITMILK</sequence>
<evidence type="ECO:0000313" key="2">
    <source>
        <dbReference type="EMBL" id="KAL0108201.1"/>
    </source>
</evidence>
<accession>A0AAW2EWT4</accession>
<keyword evidence="1" id="KW-0812">Transmembrane</keyword>
<keyword evidence="1" id="KW-0472">Membrane</keyword>
<organism evidence="2 3">
    <name type="scientific">Cardiocondyla obscurior</name>
    <dbReference type="NCBI Taxonomy" id="286306"/>
    <lineage>
        <taxon>Eukaryota</taxon>
        <taxon>Metazoa</taxon>
        <taxon>Ecdysozoa</taxon>
        <taxon>Arthropoda</taxon>
        <taxon>Hexapoda</taxon>
        <taxon>Insecta</taxon>
        <taxon>Pterygota</taxon>
        <taxon>Neoptera</taxon>
        <taxon>Endopterygota</taxon>
        <taxon>Hymenoptera</taxon>
        <taxon>Apocrita</taxon>
        <taxon>Aculeata</taxon>
        <taxon>Formicoidea</taxon>
        <taxon>Formicidae</taxon>
        <taxon>Myrmicinae</taxon>
        <taxon>Cardiocondyla</taxon>
    </lineage>
</organism>
<dbReference type="EMBL" id="JADYXP020000016">
    <property type="protein sequence ID" value="KAL0108201.1"/>
    <property type="molecule type" value="Genomic_DNA"/>
</dbReference>
<name>A0AAW2EWT4_9HYME</name>
<keyword evidence="1" id="KW-1133">Transmembrane helix</keyword>
<feature type="transmembrane region" description="Helical" evidence="1">
    <location>
        <begin position="84"/>
        <end position="102"/>
    </location>
</feature>
<gene>
    <name evidence="2" type="ORF">PUN28_015039</name>
</gene>
<proteinExistence type="predicted"/>
<evidence type="ECO:0000256" key="1">
    <source>
        <dbReference type="SAM" id="Phobius"/>
    </source>
</evidence>
<comment type="caution">
    <text evidence="2">The sequence shown here is derived from an EMBL/GenBank/DDBJ whole genome shotgun (WGS) entry which is preliminary data.</text>
</comment>
<reference evidence="2 3" key="1">
    <citation type="submission" date="2023-03" db="EMBL/GenBank/DDBJ databases">
        <title>High recombination rates correlate with genetic variation in Cardiocondyla obscurior ants.</title>
        <authorList>
            <person name="Errbii M."/>
        </authorList>
    </citation>
    <scope>NUCLEOTIDE SEQUENCE [LARGE SCALE GENOMIC DNA]</scope>
    <source>
        <strain evidence="2">Alpha-2009</strain>
        <tissue evidence="2">Whole body</tissue>
    </source>
</reference>
<keyword evidence="3" id="KW-1185">Reference proteome</keyword>